<dbReference type="Gene3D" id="1.10.10.1050">
    <property type="entry name" value="Dcp2, box A domain"/>
    <property type="match status" value="1"/>
</dbReference>
<feature type="region of interest" description="Disordered" evidence="9">
    <location>
        <begin position="784"/>
        <end position="853"/>
    </location>
</feature>
<accession>S7ZUQ6</accession>
<dbReference type="FunFam" id="3.90.79.10:FF:000003">
    <property type="entry name" value="M7GpppN-mRNA hydrolase isoform 2"/>
    <property type="match status" value="1"/>
</dbReference>
<dbReference type="STRING" id="933388.S7ZUQ6"/>
<feature type="domain" description="Nudix hydrolase" evidence="10">
    <location>
        <begin position="95"/>
        <end position="227"/>
    </location>
</feature>
<feature type="compositionally biased region" description="Polar residues" evidence="9">
    <location>
        <begin position="528"/>
        <end position="539"/>
    </location>
</feature>
<keyword evidence="5" id="KW-0479">Metal-binding</keyword>
<dbReference type="eggNOG" id="KOG2937">
    <property type="taxonomic scope" value="Eukaryota"/>
</dbReference>
<keyword evidence="8" id="KW-0464">Manganese</keyword>
<dbReference type="GO" id="GO:0000932">
    <property type="term" value="C:P-body"/>
    <property type="evidence" value="ECO:0007669"/>
    <property type="project" value="TreeGrafter"/>
</dbReference>
<sequence length="870" mass="94700">MTESKMQLEDWLDDLCVRFIINLPHEELESVERICFQVEEAQWFYEDFIRPLDPALPSLSLKAFSLRIFQHCPLMSQWSHYHHMAAFSEFLAYKTRVPVRGAILLNEEMDSVVLVKGWKKGANWSFPRGKINKGEPDLDCAIREVYEETGFDVRAANLIKSEDSVKSIEVTMREQHMRLFVFPGVPRDTHFEPRTRKEISKIEWYKLSELPTLKKNKQQDEGMAVANANKFYMVAPFLHPLKKWIAQQKRLALKDQPGVKSSVHVGGYASMDEGANNTENPPYGSGMADLPEADAAAPAPDVSSHIKQLLRIGGGQTESTPVPAPPSVLPAAAVDQSKSHALLALLRTGSQASSSQAQENVTPQAPSGVGFPSNQDTHFAPDFFPGFPLQQQHVRPSDFMPERNLQHLPGNPLPPSQVQSHPPQSRSFTMSGQHDLANPPALPANLHSGHQQYQSNHAHITSQFSTAPPRNAVAPFQRTGDPQFSEKMEPSRGPGAAVPPASKLPPPKLTSHSLALLGFFKDENKTPKTSFANPASGSVTFPGFSPGPHPSQGRKTSLHQDGLLNLFKGAKGSPVPPPAELSGRSVSTMPPSQKQILQRPSPLPDHRQQRGLAGSQPSTHTAQPSVDPHAASSKLQLEKSSRSSSKKSADGSSRRRDNSGRHNPGQPQAQLSSPITILPRPRSVKRDTSTSGTTTSKHQPSSPQEVQSSPAQPVKPFQPQILRRSDKSGYHDIRATAPKVTELDRRSSLGVVQDSEGLVLPANMDRRPSQTHAQKEALLSLFGKSQGSPAMASAAELESTSLPSQPPNVSGLVSPLSSMHIAGSGGPVSRRGTPLEPDIDEPSSSGNRVSSPSNKAFLLSYLQGVAKDGR</sequence>
<dbReference type="GO" id="GO:0030145">
    <property type="term" value="F:manganese ion binding"/>
    <property type="evidence" value="ECO:0007669"/>
    <property type="project" value="InterPro"/>
</dbReference>
<dbReference type="CDD" id="cd03672">
    <property type="entry name" value="NUDIX_Dcp2p_Nudt20"/>
    <property type="match status" value="1"/>
</dbReference>
<dbReference type="PROSITE" id="PS00893">
    <property type="entry name" value="NUDIX_BOX"/>
    <property type="match status" value="1"/>
</dbReference>
<dbReference type="InterPro" id="IPR015797">
    <property type="entry name" value="NUDIX_hydrolase-like_dom_sf"/>
</dbReference>
<proteinExistence type="inferred from homology"/>
<dbReference type="SMART" id="SM01125">
    <property type="entry name" value="DCP2"/>
    <property type="match status" value="1"/>
</dbReference>
<dbReference type="HOGENOM" id="CLU_008108_4_0_1"/>
<evidence type="ECO:0000256" key="2">
    <source>
        <dbReference type="ARBA" id="ARBA00004496"/>
    </source>
</evidence>
<feature type="compositionally biased region" description="Basic and acidic residues" evidence="9">
    <location>
        <begin position="636"/>
        <end position="660"/>
    </location>
</feature>
<dbReference type="Proteomes" id="UP000019376">
    <property type="component" value="Unassembled WGS sequence"/>
</dbReference>
<organism evidence="11 12">
    <name type="scientific">Penicillium oxalicum (strain 114-2 / CGMCC 5302)</name>
    <name type="common">Penicillium decumbens</name>
    <dbReference type="NCBI Taxonomy" id="933388"/>
    <lineage>
        <taxon>Eukaryota</taxon>
        <taxon>Fungi</taxon>
        <taxon>Dikarya</taxon>
        <taxon>Ascomycota</taxon>
        <taxon>Pezizomycotina</taxon>
        <taxon>Eurotiomycetes</taxon>
        <taxon>Eurotiomycetidae</taxon>
        <taxon>Eurotiales</taxon>
        <taxon>Aspergillaceae</taxon>
        <taxon>Penicillium</taxon>
    </lineage>
</organism>
<dbReference type="InterPro" id="IPR000086">
    <property type="entry name" value="NUDIX_hydrolase_dom"/>
</dbReference>
<dbReference type="EMBL" id="KB644414">
    <property type="protein sequence ID" value="EPS32486.1"/>
    <property type="molecule type" value="Genomic_DNA"/>
</dbReference>
<dbReference type="Pfam" id="PF00293">
    <property type="entry name" value="NUDIX"/>
    <property type="match status" value="1"/>
</dbReference>
<dbReference type="GO" id="GO:0000290">
    <property type="term" value="P:deadenylation-dependent decapping of nuclear-transcribed mRNA"/>
    <property type="evidence" value="ECO:0007669"/>
    <property type="project" value="InterPro"/>
</dbReference>
<evidence type="ECO:0000256" key="5">
    <source>
        <dbReference type="ARBA" id="ARBA00022723"/>
    </source>
</evidence>
<evidence type="ECO:0000313" key="12">
    <source>
        <dbReference type="Proteomes" id="UP000019376"/>
    </source>
</evidence>
<dbReference type="Gene3D" id="3.90.79.10">
    <property type="entry name" value="Nucleoside Triphosphate Pyrophosphohydrolase"/>
    <property type="match status" value="1"/>
</dbReference>
<gene>
    <name evidence="11" type="ORF">PDE_07446</name>
</gene>
<dbReference type="SUPFAM" id="SSF55811">
    <property type="entry name" value="Nudix"/>
    <property type="match status" value="1"/>
</dbReference>
<dbReference type="FunFam" id="1.10.10.1050:FF:000003">
    <property type="entry name" value="Decapping enzyme Dcp2, putative"/>
    <property type="match status" value="1"/>
</dbReference>
<feature type="compositionally biased region" description="Low complexity" evidence="9">
    <location>
        <begin position="842"/>
        <end position="853"/>
    </location>
</feature>
<feature type="region of interest" description="Disordered" evidence="9">
    <location>
        <begin position="466"/>
        <end position="509"/>
    </location>
</feature>
<feature type="compositionally biased region" description="Low complexity" evidence="9">
    <location>
        <begin position="288"/>
        <end position="301"/>
    </location>
</feature>
<dbReference type="PANTHER" id="PTHR23114">
    <property type="entry name" value="M7GPPPN-MRNA HYDROLASE"/>
    <property type="match status" value="1"/>
</dbReference>
<dbReference type="AlphaFoldDB" id="S7ZUQ6"/>
<dbReference type="InterPro" id="IPR007722">
    <property type="entry name" value="DCP2_BoxA"/>
</dbReference>
<feature type="compositionally biased region" description="Polar residues" evidence="9">
    <location>
        <begin position="615"/>
        <end position="624"/>
    </location>
</feature>
<name>S7ZUQ6_PENO1</name>
<feature type="region of interest" description="Disordered" evidence="9">
    <location>
        <begin position="528"/>
        <end position="738"/>
    </location>
</feature>
<feature type="compositionally biased region" description="Low complexity" evidence="9">
    <location>
        <begin position="699"/>
        <end position="712"/>
    </location>
</feature>
<dbReference type="GO" id="GO:0003723">
    <property type="term" value="F:RNA binding"/>
    <property type="evidence" value="ECO:0007669"/>
    <property type="project" value="UniProtKB-KW"/>
</dbReference>
<evidence type="ECO:0000256" key="6">
    <source>
        <dbReference type="ARBA" id="ARBA00022801"/>
    </source>
</evidence>
<keyword evidence="12" id="KW-1185">Reference proteome</keyword>
<dbReference type="PANTHER" id="PTHR23114:SF17">
    <property type="entry name" value="M7GPPPN-MRNA HYDROLASE"/>
    <property type="match status" value="1"/>
</dbReference>
<feature type="compositionally biased region" description="Polar residues" evidence="9">
    <location>
        <begin position="584"/>
        <end position="598"/>
    </location>
</feature>
<reference evidence="11 12" key="1">
    <citation type="journal article" date="2013" name="PLoS ONE">
        <title>Genomic and secretomic analyses reveal unique features of the lignocellulolytic enzyme system of Penicillium decumbens.</title>
        <authorList>
            <person name="Liu G."/>
            <person name="Zhang L."/>
            <person name="Wei X."/>
            <person name="Zou G."/>
            <person name="Qin Y."/>
            <person name="Ma L."/>
            <person name="Li J."/>
            <person name="Zheng H."/>
            <person name="Wang S."/>
            <person name="Wang C."/>
            <person name="Xun L."/>
            <person name="Zhao G.-P."/>
            <person name="Zhou Z."/>
            <person name="Qu Y."/>
        </authorList>
    </citation>
    <scope>NUCLEOTIDE SEQUENCE [LARGE SCALE GENOMIC DNA]</scope>
    <source>
        <strain evidence="12">114-2 / CGMCC 5302</strain>
    </source>
</reference>
<evidence type="ECO:0000256" key="1">
    <source>
        <dbReference type="ARBA" id="ARBA00001936"/>
    </source>
</evidence>
<feature type="compositionally biased region" description="Basic and acidic residues" evidence="9">
    <location>
        <begin position="723"/>
        <end position="734"/>
    </location>
</feature>
<keyword evidence="6" id="KW-0378">Hydrolase</keyword>
<evidence type="ECO:0000256" key="3">
    <source>
        <dbReference type="ARBA" id="ARBA00005279"/>
    </source>
</evidence>
<protein>
    <recommendedName>
        <fullName evidence="10">Nudix hydrolase domain-containing protein</fullName>
    </recommendedName>
</protein>
<evidence type="ECO:0000256" key="9">
    <source>
        <dbReference type="SAM" id="MobiDB-lite"/>
    </source>
</evidence>
<feature type="region of interest" description="Disordered" evidence="9">
    <location>
        <begin position="269"/>
        <end position="304"/>
    </location>
</feature>
<keyword evidence="4" id="KW-0963">Cytoplasm</keyword>
<dbReference type="InterPro" id="IPR020084">
    <property type="entry name" value="NUDIX_hydrolase_CS"/>
</dbReference>
<evidence type="ECO:0000259" key="10">
    <source>
        <dbReference type="PROSITE" id="PS51462"/>
    </source>
</evidence>
<feature type="compositionally biased region" description="Polar residues" evidence="9">
    <location>
        <begin position="665"/>
        <end position="675"/>
    </location>
</feature>
<comment type="similarity">
    <text evidence="3">Belongs to the Nudix hydrolase family. DCP2 subfamily.</text>
</comment>
<dbReference type="OrthoDB" id="18996at2759"/>
<dbReference type="Pfam" id="PF05026">
    <property type="entry name" value="DCP2"/>
    <property type="match status" value="1"/>
</dbReference>
<dbReference type="PROSITE" id="PS51462">
    <property type="entry name" value="NUDIX"/>
    <property type="match status" value="1"/>
</dbReference>
<feature type="region of interest" description="Disordered" evidence="9">
    <location>
        <begin position="401"/>
        <end position="454"/>
    </location>
</feature>
<feature type="compositionally biased region" description="Polar residues" evidence="9">
    <location>
        <begin position="689"/>
        <end position="698"/>
    </location>
</feature>
<evidence type="ECO:0000313" key="11">
    <source>
        <dbReference type="EMBL" id="EPS32486.1"/>
    </source>
</evidence>
<dbReference type="PhylomeDB" id="S7ZUQ6"/>
<dbReference type="GO" id="GO:0000184">
    <property type="term" value="P:nuclear-transcribed mRNA catabolic process, nonsense-mediated decay"/>
    <property type="evidence" value="ECO:0007669"/>
    <property type="project" value="InterPro"/>
</dbReference>
<evidence type="ECO:0000256" key="4">
    <source>
        <dbReference type="ARBA" id="ARBA00022490"/>
    </source>
</evidence>
<keyword evidence="7" id="KW-0694">RNA-binding</keyword>
<comment type="subcellular location">
    <subcellularLocation>
        <location evidence="2">Cytoplasm</location>
    </subcellularLocation>
</comment>
<feature type="compositionally biased region" description="Low complexity" evidence="9">
    <location>
        <begin position="416"/>
        <end position="425"/>
    </location>
</feature>
<dbReference type="InterPro" id="IPR044099">
    <property type="entry name" value="Dcp2_NUDIX"/>
</dbReference>
<dbReference type="GO" id="GO:0140933">
    <property type="term" value="F:5'-(N(7)-methylguanosine 5'-triphospho)-[mRNA] hydrolase activity"/>
    <property type="evidence" value="ECO:0007669"/>
    <property type="project" value="InterPro"/>
</dbReference>
<dbReference type="InterPro" id="IPR036189">
    <property type="entry name" value="DCP2_BoxA_sf"/>
</dbReference>
<comment type="cofactor">
    <cofactor evidence="1">
        <name>Mn(2+)</name>
        <dbReference type="ChEBI" id="CHEBI:29035"/>
    </cofactor>
</comment>
<evidence type="ECO:0000256" key="8">
    <source>
        <dbReference type="ARBA" id="ARBA00023211"/>
    </source>
</evidence>
<evidence type="ECO:0000256" key="7">
    <source>
        <dbReference type="ARBA" id="ARBA00022884"/>
    </source>
</evidence>
<dbReference type="SUPFAM" id="SSF140586">
    <property type="entry name" value="Dcp2 domain-like"/>
    <property type="match status" value="1"/>
</dbReference>